<dbReference type="eggNOG" id="arCOG03215">
    <property type="taxonomic scope" value="Archaea"/>
</dbReference>
<dbReference type="Proteomes" id="UP000002408">
    <property type="component" value="Chromosome"/>
</dbReference>
<name>A7I898_METB6</name>
<gene>
    <name evidence="2" type="ordered locus">Mboo_1441</name>
</gene>
<keyword evidence="3" id="KW-1185">Reference proteome</keyword>
<reference evidence="3" key="1">
    <citation type="journal article" date="2015" name="Microbiology">
        <title>Genome of Methanoregula boonei 6A8 reveals adaptations to oligotrophic peatland environments.</title>
        <authorList>
            <person name="Braeuer S."/>
            <person name="Cadillo-Quiroz H."/>
            <person name="Kyrpides N."/>
            <person name="Woyke T."/>
            <person name="Goodwin L."/>
            <person name="Detter C."/>
            <person name="Podell S."/>
            <person name="Yavitt J.B."/>
            <person name="Zinder S.H."/>
        </authorList>
    </citation>
    <scope>NUCLEOTIDE SEQUENCE [LARGE SCALE GENOMIC DNA]</scope>
    <source>
        <strain evidence="3">DSM 21154 / JCM 14090 / 6A8</strain>
    </source>
</reference>
<dbReference type="EMBL" id="CP000780">
    <property type="protein sequence ID" value="ABS55959.1"/>
    <property type="molecule type" value="Genomic_DNA"/>
</dbReference>
<dbReference type="Pfam" id="PF09888">
    <property type="entry name" value="DUF2115"/>
    <property type="match status" value="1"/>
</dbReference>
<evidence type="ECO:0000313" key="3">
    <source>
        <dbReference type="Proteomes" id="UP000002408"/>
    </source>
</evidence>
<comment type="similarity">
    <text evidence="1">Belongs to the UPF0305 family.</text>
</comment>
<dbReference type="RefSeq" id="WP_012106994.1">
    <property type="nucleotide sequence ID" value="NC_009712.1"/>
</dbReference>
<dbReference type="STRING" id="456442.Mboo_1441"/>
<sequence>MSFFHLGNKSPSDPPASAALIAEACQDLGTAETRGDLGKKIAALVLEYSPRDIRQMMTNFGNTIQDISMEYRAELEASVTLHLLGTYQDIRLAEQQGSFARMKEQVTAHERSYWGMVEGQCRNGPGDLRLRFLKFLLAGFAMIVRQEPGHPVGMRFPGGDRVERIDGVYYCPVREKANDVDAALCPFCPAQQTPDIGYLKPPVNASEHRKQEFIDNCYRFHNFNG</sequence>
<dbReference type="AlphaFoldDB" id="A7I898"/>
<organism evidence="2 3">
    <name type="scientific">Methanoregula boonei (strain DSM 21154 / JCM 14090 / 6A8)</name>
    <dbReference type="NCBI Taxonomy" id="456442"/>
    <lineage>
        <taxon>Archaea</taxon>
        <taxon>Methanobacteriati</taxon>
        <taxon>Methanobacteriota</taxon>
        <taxon>Stenosarchaea group</taxon>
        <taxon>Methanomicrobia</taxon>
        <taxon>Methanomicrobiales</taxon>
        <taxon>Methanoregulaceae</taxon>
        <taxon>Methanoregula</taxon>
    </lineage>
</organism>
<evidence type="ECO:0000313" key="2">
    <source>
        <dbReference type="EMBL" id="ABS55959.1"/>
    </source>
</evidence>
<dbReference type="KEGG" id="mbn:Mboo_1441"/>
<proteinExistence type="inferred from homology"/>
<evidence type="ECO:0000256" key="1">
    <source>
        <dbReference type="HAMAP-Rule" id="MF_00763"/>
    </source>
</evidence>
<dbReference type="OrthoDB" id="81482at2157"/>
<dbReference type="HAMAP" id="MF_00763">
    <property type="entry name" value="UPF0305"/>
    <property type="match status" value="1"/>
</dbReference>
<dbReference type="GeneID" id="5411564"/>
<dbReference type="InterPro" id="IPR019215">
    <property type="entry name" value="DUF2115"/>
</dbReference>
<dbReference type="HOGENOM" id="CLU_089549_0_0_2"/>
<dbReference type="NCBIfam" id="NF002175">
    <property type="entry name" value="PRK01022.1-2"/>
    <property type="match status" value="1"/>
</dbReference>
<accession>A7I898</accession>
<protein>
    <recommendedName>
        <fullName evidence="1">UPF0305 protein Mboo_1441</fullName>
    </recommendedName>
</protein>